<dbReference type="SUPFAM" id="SSF101386">
    <property type="entry name" value="all-alpha NTP pyrophosphatases"/>
    <property type="match status" value="1"/>
</dbReference>
<keyword evidence="1" id="KW-0378">Hydrolase</keyword>
<evidence type="ECO:0000313" key="1">
    <source>
        <dbReference type="EMBL" id="SFV85918.1"/>
    </source>
</evidence>
<dbReference type="Pfam" id="PF08761">
    <property type="entry name" value="dUTPase_2"/>
    <property type="match status" value="1"/>
</dbReference>
<proteinExistence type="predicted"/>
<dbReference type="Gene3D" id="1.10.4010.10">
    <property type="entry name" value="Type II deoxyuridine triphosphatase"/>
    <property type="match status" value="1"/>
</dbReference>
<dbReference type="GO" id="GO:0004170">
    <property type="term" value="F:dUTP diphosphatase activity"/>
    <property type="evidence" value="ECO:0007669"/>
    <property type="project" value="UniProtKB-EC"/>
</dbReference>
<dbReference type="InterPro" id="IPR014871">
    <property type="entry name" value="dUTPase/dCTP_pyrophosphatase"/>
</dbReference>
<dbReference type="EMBL" id="FPHY01000052">
    <property type="protein sequence ID" value="SFV85918.1"/>
    <property type="molecule type" value="Genomic_DNA"/>
</dbReference>
<dbReference type="CDD" id="cd11527">
    <property type="entry name" value="NTP-PPase_dUTPase"/>
    <property type="match status" value="1"/>
</dbReference>
<dbReference type="EC" id="3.6.1.23" evidence="1"/>
<protein>
    <submittedName>
        <fullName evidence="1">Dimeric dUTPase</fullName>
        <ecNumber evidence="1">3.6.1.23</ecNumber>
    </submittedName>
</protein>
<gene>
    <name evidence="1" type="ORF">MNB_SUP05-SYMBIONT-4-475</name>
</gene>
<name>A0A1W1DW37_9ZZZZ</name>
<accession>A0A1W1DW37</accession>
<dbReference type="AlphaFoldDB" id="A0A1W1DW37"/>
<reference evidence="1" key="1">
    <citation type="submission" date="2016-10" db="EMBL/GenBank/DDBJ databases">
        <authorList>
            <person name="de Groot N.N."/>
        </authorList>
    </citation>
    <scope>NUCLEOTIDE SEQUENCE</scope>
</reference>
<sequence length="217" mass="25113">MNYIKQMFKLQMKLNDATNGLIWTEGATKEGRQIEWLRCIYMEAAEAIDSFNWKHWKDIEGAPDLDNAKVELVDIWHFIMSEAIHFGDTQFAEAYENIQPEREINPEMMVEILEKLVAVAATANVDKEQNGLYEITSLFFKALATMGMDVAELYSRYIVKNQLNAFRQDHGYKDGTYIKMWGEAEDNVIAFNILKENPNIDSEDLYSKLESAYAKVK</sequence>
<organism evidence="1">
    <name type="scientific">hydrothermal vent metagenome</name>
    <dbReference type="NCBI Taxonomy" id="652676"/>
    <lineage>
        <taxon>unclassified sequences</taxon>
        <taxon>metagenomes</taxon>
        <taxon>ecological metagenomes</taxon>
    </lineage>
</organism>